<dbReference type="AlphaFoldDB" id="A0A0M3HWW7"/>
<reference evidence="2" key="1">
    <citation type="submission" date="2017-02" db="UniProtKB">
        <authorList>
            <consortium name="WormBaseParasite"/>
        </authorList>
    </citation>
    <scope>IDENTIFICATION</scope>
</reference>
<accession>A0A0M3HWW7</accession>
<proteinExistence type="predicted"/>
<evidence type="ECO:0000313" key="1">
    <source>
        <dbReference type="Proteomes" id="UP000036681"/>
    </source>
</evidence>
<protein>
    <submittedName>
        <fullName evidence="2">Transposase</fullName>
    </submittedName>
</protein>
<keyword evidence="1" id="KW-1185">Reference proteome</keyword>
<dbReference type="WBParaSite" id="ALUE_0000770601-mRNA-1">
    <property type="protein sequence ID" value="ALUE_0000770601-mRNA-1"/>
    <property type="gene ID" value="ALUE_0000770601"/>
</dbReference>
<organism evidence="1 2">
    <name type="scientific">Ascaris lumbricoides</name>
    <name type="common">Giant roundworm</name>
    <dbReference type="NCBI Taxonomy" id="6252"/>
    <lineage>
        <taxon>Eukaryota</taxon>
        <taxon>Metazoa</taxon>
        <taxon>Ecdysozoa</taxon>
        <taxon>Nematoda</taxon>
        <taxon>Chromadorea</taxon>
        <taxon>Rhabditida</taxon>
        <taxon>Spirurina</taxon>
        <taxon>Ascaridomorpha</taxon>
        <taxon>Ascaridoidea</taxon>
        <taxon>Ascarididae</taxon>
        <taxon>Ascaris</taxon>
    </lineage>
</organism>
<name>A0A0M3HWW7_ASCLU</name>
<evidence type="ECO:0000313" key="2">
    <source>
        <dbReference type="WBParaSite" id="ALUE_0000770601-mRNA-1"/>
    </source>
</evidence>
<sequence length="102" mass="11798">MRNGKVAGVGGSTSEMLKRKKELLITLNRVGTAQSSRLAQYRYWEEFAVPETIPLPERDDPYDIRNWRLCIPVVVQRASLAQQGRERGQEKTFALEVRRRHS</sequence>
<dbReference type="Proteomes" id="UP000036681">
    <property type="component" value="Unplaced"/>
</dbReference>